<name>A0A917F888_9MICO</name>
<dbReference type="RefSeq" id="WP_188430487.1">
    <property type="nucleotide sequence ID" value="NZ_BAABKH010000003.1"/>
</dbReference>
<comment type="caution">
    <text evidence="3">The sequence shown here is derived from an EMBL/GenBank/DDBJ whole genome shotgun (WGS) entry which is preliminary data.</text>
</comment>
<protein>
    <recommendedName>
        <fullName evidence="2">Glycosyltransferase 2-like domain-containing protein</fullName>
    </recommendedName>
</protein>
<dbReference type="InterPro" id="IPR029044">
    <property type="entry name" value="Nucleotide-diphossugar_trans"/>
</dbReference>
<sequence length="558" mass="59168">MLSRLRTAVLRPAPVTEAPPEEPDATEVVLRKLDAARRTRRVPLTDAPVAVAGSTHVRDGLGQEWPQTDLPEDRWRTALTPEHALLVVEVDGAQVAGWSSGTSPADLAAVASALGVPSVAWVTGAEPPAAEVDGFDRVLTLPPATAVRTQSPDRAPGEERPGAVLVRHESTGGTAYRAGTANDTTDLTESLSAVGLVAHDWDLADDGAPSSTQALSSQYAVLADVGRRAPAATWPVLDALASRTAVVTTPERAAGLPEELRAVVAVAEPHEIRRTASVLANQAEYRDRATQQGLRAVLAGHTFTDRARSLLEAAGAAPAMSPSLSPSPRTVSVVVPTNRPHELDNVLANVARQERVDVELIVVAHGIDVDAADLRARAAELGVGEVTVVPATSDQTLGAILNLGIDVAGGAYVAKMDDDNFYGGHFLGDLVDAFASTSAGITGKWAHYVWLRSSGAVVLRFEKYENTYHRLVQGGSIVATRDVALDIRFSDIPRAVDSDFLNRAMAAGVQTYSADRYNFVSIRGDDRLSHTWKVDDLVFMTGAGRVVTYGDPRELVSV</sequence>
<feature type="domain" description="Glycosyltransferase 2-like" evidence="2">
    <location>
        <begin position="332"/>
        <end position="450"/>
    </location>
</feature>
<accession>A0A917F888</accession>
<evidence type="ECO:0000259" key="2">
    <source>
        <dbReference type="Pfam" id="PF00535"/>
    </source>
</evidence>
<feature type="region of interest" description="Disordered" evidence="1">
    <location>
        <begin position="1"/>
        <end position="23"/>
    </location>
</feature>
<dbReference type="Proteomes" id="UP000605670">
    <property type="component" value="Unassembled WGS sequence"/>
</dbReference>
<reference evidence="3" key="1">
    <citation type="journal article" date="2014" name="Int. J. Syst. Evol. Microbiol.">
        <title>Complete genome sequence of Corynebacterium casei LMG S-19264T (=DSM 44701T), isolated from a smear-ripened cheese.</title>
        <authorList>
            <consortium name="US DOE Joint Genome Institute (JGI-PGF)"/>
            <person name="Walter F."/>
            <person name="Albersmeier A."/>
            <person name="Kalinowski J."/>
            <person name="Ruckert C."/>
        </authorList>
    </citation>
    <scope>NUCLEOTIDE SEQUENCE</scope>
    <source>
        <strain evidence="3">CGMCC 1.12160</strain>
    </source>
</reference>
<gene>
    <name evidence="3" type="ORF">GCM10011366_20700</name>
</gene>
<dbReference type="CDD" id="cd00761">
    <property type="entry name" value="Glyco_tranf_GTA_type"/>
    <property type="match status" value="1"/>
</dbReference>
<dbReference type="Pfam" id="PF00535">
    <property type="entry name" value="Glycos_transf_2"/>
    <property type="match status" value="1"/>
</dbReference>
<dbReference type="EMBL" id="BMEM01000003">
    <property type="protein sequence ID" value="GGF52752.1"/>
    <property type="molecule type" value="Genomic_DNA"/>
</dbReference>
<evidence type="ECO:0000313" key="4">
    <source>
        <dbReference type="Proteomes" id="UP000605670"/>
    </source>
</evidence>
<dbReference type="SUPFAM" id="SSF53448">
    <property type="entry name" value="Nucleotide-diphospho-sugar transferases"/>
    <property type="match status" value="1"/>
</dbReference>
<keyword evidence="4" id="KW-1185">Reference proteome</keyword>
<evidence type="ECO:0000256" key="1">
    <source>
        <dbReference type="SAM" id="MobiDB-lite"/>
    </source>
</evidence>
<dbReference type="Gene3D" id="3.90.550.10">
    <property type="entry name" value="Spore Coat Polysaccharide Biosynthesis Protein SpsA, Chain A"/>
    <property type="match status" value="1"/>
</dbReference>
<proteinExistence type="predicted"/>
<dbReference type="InterPro" id="IPR001173">
    <property type="entry name" value="Glyco_trans_2-like"/>
</dbReference>
<reference evidence="3" key="2">
    <citation type="submission" date="2020-09" db="EMBL/GenBank/DDBJ databases">
        <authorList>
            <person name="Sun Q."/>
            <person name="Zhou Y."/>
        </authorList>
    </citation>
    <scope>NUCLEOTIDE SEQUENCE</scope>
    <source>
        <strain evidence="3">CGMCC 1.12160</strain>
    </source>
</reference>
<organism evidence="3 4">
    <name type="scientific">Ornithinimicrobium tianjinense</name>
    <dbReference type="NCBI Taxonomy" id="1195761"/>
    <lineage>
        <taxon>Bacteria</taxon>
        <taxon>Bacillati</taxon>
        <taxon>Actinomycetota</taxon>
        <taxon>Actinomycetes</taxon>
        <taxon>Micrococcales</taxon>
        <taxon>Ornithinimicrobiaceae</taxon>
        <taxon>Ornithinimicrobium</taxon>
    </lineage>
</organism>
<dbReference type="AlphaFoldDB" id="A0A917F888"/>
<evidence type="ECO:0000313" key="3">
    <source>
        <dbReference type="EMBL" id="GGF52752.1"/>
    </source>
</evidence>